<dbReference type="RefSeq" id="WP_184040449.1">
    <property type="nucleotide sequence ID" value="NZ_BAABAR010000006.1"/>
</dbReference>
<evidence type="ECO:0000313" key="1">
    <source>
        <dbReference type="EMBL" id="MBB5727334.1"/>
    </source>
</evidence>
<organism evidence="1 2">
    <name type="scientific">Sphingomonas endophytica</name>
    <dbReference type="NCBI Taxonomy" id="869719"/>
    <lineage>
        <taxon>Bacteria</taxon>
        <taxon>Pseudomonadati</taxon>
        <taxon>Pseudomonadota</taxon>
        <taxon>Alphaproteobacteria</taxon>
        <taxon>Sphingomonadales</taxon>
        <taxon>Sphingomonadaceae</taxon>
        <taxon>Sphingomonas</taxon>
    </lineage>
</organism>
<dbReference type="EMBL" id="JACIJN010000013">
    <property type="protein sequence ID" value="MBB5727334.1"/>
    <property type="molecule type" value="Genomic_DNA"/>
</dbReference>
<evidence type="ECO:0000313" key="2">
    <source>
        <dbReference type="Proteomes" id="UP000560131"/>
    </source>
</evidence>
<comment type="caution">
    <text evidence="1">The sequence shown here is derived from an EMBL/GenBank/DDBJ whole genome shotgun (WGS) entry which is preliminary data.</text>
</comment>
<reference evidence="1 2" key="1">
    <citation type="submission" date="2020-08" db="EMBL/GenBank/DDBJ databases">
        <title>Genomic Encyclopedia of Type Strains, Phase IV (KMG-IV): sequencing the most valuable type-strain genomes for metagenomic binning, comparative biology and taxonomic classification.</title>
        <authorList>
            <person name="Goeker M."/>
        </authorList>
    </citation>
    <scope>NUCLEOTIDE SEQUENCE [LARGE SCALE GENOMIC DNA]</scope>
    <source>
        <strain evidence="1 2">DSM 101535</strain>
    </source>
</reference>
<dbReference type="Proteomes" id="UP000560131">
    <property type="component" value="Unassembled WGS sequence"/>
</dbReference>
<sequence length="131" mass="14983">MLEVLRAHHERIRECLSVHRELCAEVEPQTGRLALSRLRITGANADRSRFMAREILPILQSRVHPDADRIIDLLSNDSTKRQEAAKAHIGRWSLEAIEQDWTGYKVASTRAIASIEQRITLEADCLRSIFL</sequence>
<gene>
    <name evidence="1" type="ORF">FHS97_003289</name>
</gene>
<protein>
    <submittedName>
        <fullName evidence="1">Uncharacterized protein</fullName>
    </submittedName>
</protein>
<accession>A0ABR6N964</accession>
<name>A0ABR6N964_9SPHN</name>
<proteinExistence type="predicted"/>
<keyword evidence="2" id="KW-1185">Reference proteome</keyword>